<dbReference type="InterPro" id="IPR007393">
    <property type="entry name" value="YlxR_dom"/>
</dbReference>
<evidence type="ECO:0000259" key="2">
    <source>
        <dbReference type="Pfam" id="PF04296"/>
    </source>
</evidence>
<reference evidence="3" key="1">
    <citation type="submission" date="2020-05" db="EMBL/GenBank/DDBJ databases">
        <authorList>
            <person name="Chiriac C."/>
            <person name="Salcher M."/>
            <person name="Ghai R."/>
            <person name="Kavagutti S V."/>
        </authorList>
    </citation>
    <scope>NUCLEOTIDE SEQUENCE</scope>
</reference>
<sequence length="76" mass="7907">MGSVDDRPVVLPDPTGSAAGRGAHLHPTTACYELAVKRKAFARALRAAGGQGLPTDAVAQHLARVPAHRDRTDPDA</sequence>
<protein>
    <submittedName>
        <fullName evidence="3">Unannotated protein</fullName>
    </submittedName>
</protein>
<dbReference type="Gene3D" id="3.30.1230.10">
    <property type="entry name" value="YlxR-like"/>
    <property type="match status" value="1"/>
</dbReference>
<feature type="domain" description="YlxR" evidence="2">
    <location>
        <begin position="10"/>
        <end position="48"/>
    </location>
</feature>
<accession>A0A6J6S7E4</accession>
<organism evidence="3">
    <name type="scientific">freshwater metagenome</name>
    <dbReference type="NCBI Taxonomy" id="449393"/>
    <lineage>
        <taxon>unclassified sequences</taxon>
        <taxon>metagenomes</taxon>
        <taxon>ecological metagenomes</taxon>
    </lineage>
</organism>
<dbReference type="EMBL" id="CAEZYQ010000002">
    <property type="protein sequence ID" value="CAB4730711.1"/>
    <property type="molecule type" value="Genomic_DNA"/>
</dbReference>
<name>A0A6J6S7E4_9ZZZZ</name>
<dbReference type="SUPFAM" id="SSF64376">
    <property type="entry name" value="YlxR-like"/>
    <property type="match status" value="1"/>
</dbReference>
<dbReference type="InterPro" id="IPR035931">
    <property type="entry name" value="YlxR-like_sf"/>
</dbReference>
<dbReference type="Pfam" id="PF04296">
    <property type="entry name" value="YlxR"/>
    <property type="match status" value="1"/>
</dbReference>
<dbReference type="AlphaFoldDB" id="A0A6J6S7E4"/>
<evidence type="ECO:0000313" key="3">
    <source>
        <dbReference type="EMBL" id="CAB4730711.1"/>
    </source>
</evidence>
<proteinExistence type="predicted"/>
<gene>
    <name evidence="3" type="ORF">UFOPK2761_00484</name>
</gene>
<feature type="region of interest" description="Disordered" evidence="1">
    <location>
        <begin position="1"/>
        <end position="24"/>
    </location>
</feature>
<evidence type="ECO:0000256" key="1">
    <source>
        <dbReference type="SAM" id="MobiDB-lite"/>
    </source>
</evidence>